<evidence type="ECO:0000313" key="9">
    <source>
        <dbReference type="Proteomes" id="UP000701801"/>
    </source>
</evidence>
<dbReference type="OrthoDB" id="529367at2759"/>
<feature type="transmembrane region" description="Helical" evidence="7">
    <location>
        <begin position="177"/>
        <end position="196"/>
    </location>
</feature>
<comment type="subcellular location">
    <subcellularLocation>
        <location evidence="1">Membrane</location>
        <topology evidence="1">Multi-pass membrane protein</topology>
    </subcellularLocation>
</comment>
<keyword evidence="4 7" id="KW-1133">Transmembrane helix</keyword>
<evidence type="ECO:0000256" key="5">
    <source>
        <dbReference type="ARBA" id="ARBA00023136"/>
    </source>
</evidence>
<evidence type="ECO:0000313" key="8">
    <source>
        <dbReference type="EMBL" id="CAG8982787.1"/>
    </source>
</evidence>
<keyword evidence="5 7" id="KW-0472">Membrane</keyword>
<protein>
    <recommendedName>
        <fullName evidence="10">HlyIII-domain-containing protein</fullName>
    </recommendedName>
</protein>
<keyword evidence="9" id="KW-1185">Reference proteome</keyword>
<reference evidence="8" key="1">
    <citation type="submission" date="2021-07" db="EMBL/GenBank/DDBJ databases">
        <authorList>
            <person name="Durling M."/>
        </authorList>
    </citation>
    <scope>NUCLEOTIDE SEQUENCE</scope>
</reference>
<comment type="similarity">
    <text evidence="2">Belongs to the ADIPOR family.</text>
</comment>
<feature type="non-terminal residue" evidence="8">
    <location>
        <position position="377"/>
    </location>
</feature>
<feature type="binding site" evidence="6">
    <location>
        <position position="348"/>
    </location>
    <ligand>
        <name>Zn(2+)</name>
        <dbReference type="ChEBI" id="CHEBI:29105"/>
    </ligand>
</feature>
<dbReference type="GO" id="GO:0046872">
    <property type="term" value="F:metal ion binding"/>
    <property type="evidence" value="ECO:0007669"/>
    <property type="project" value="UniProtKB-KW"/>
</dbReference>
<dbReference type="Proteomes" id="UP000701801">
    <property type="component" value="Unassembled WGS sequence"/>
</dbReference>
<feature type="binding site" evidence="6">
    <location>
        <position position="344"/>
    </location>
    <ligand>
        <name>Zn(2+)</name>
        <dbReference type="ChEBI" id="CHEBI:29105"/>
    </ligand>
</feature>
<dbReference type="PANTHER" id="PTHR20855:SF52">
    <property type="entry name" value="ADIPONECTIN RECEPTOR PROTEIN"/>
    <property type="match status" value="1"/>
</dbReference>
<feature type="binding site" evidence="6">
    <location>
        <position position="198"/>
    </location>
    <ligand>
        <name>Zn(2+)</name>
        <dbReference type="ChEBI" id="CHEBI:29105"/>
    </ligand>
</feature>
<dbReference type="Pfam" id="PF03006">
    <property type="entry name" value="HlyIII"/>
    <property type="match status" value="1"/>
</dbReference>
<keyword evidence="6" id="KW-0862">Zinc</keyword>
<dbReference type="GO" id="GO:0038023">
    <property type="term" value="F:signaling receptor activity"/>
    <property type="evidence" value="ECO:0007669"/>
    <property type="project" value="TreeGrafter"/>
</dbReference>
<accession>A0A9N9QCR5</accession>
<feature type="transmembrane region" description="Helical" evidence="7">
    <location>
        <begin position="346"/>
        <end position="366"/>
    </location>
</feature>
<dbReference type="EMBL" id="CAJVRM010000684">
    <property type="protein sequence ID" value="CAG8982787.1"/>
    <property type="molecule type" value="Genomic_DNA"/>
</dbReference>
<evidence type="ECO:0000256" key="7">
    <source>
        <dbReference type="SAM" id="Phobius"/>
    </source>
</evidence>
<proteinExistence type="inferred from homology"/>
<evidence type="ECO:0000256" key="6">
    <source>
        <dbReference type="PIRSR" id="PIRSR604254-1"/>
    </source>
</evidence>
<keyword evidence="6" id="KW-0479">Metal-binding</keyword>
<evidence type="ECO:0000256" key="1">
    <source>
        <dbReference type="ARBA" id="ARBA00004141"/>
    </source>
</evidence>
<feature type="transmembrane region" description="Helical" evidence="7">
    <location>
        <begin position="274"/>
        <end position="293"/>
    </location>
</feature>
<evidence type="ECO:0000256" key="3">
    <source>
        <dbReference type="ARBA" id="ARBA00022692"/>
    </source>
</evidence>
<dbReference type="InterPro" id="IPR004254">
    <property type="entry name" value="AdipoR/HlyIII-related"/>
</dbReference>
<evidence type="ECO:0000256" key="4">
    <source>
        <dbReference type="ARBA" id="ARBA00022989"/>
    </source>
</evidence>
<gene>
    <name evidence="8" type="ORF">HYALB_00001068</name>
</gene>
<keyword evidence="3 7" id="KW-0812">Transmembrane</keyword>
<dbReference type="GO" id="GO:0006882">
    <property type="term" value="P:intracellular zinc ion homeostasis"/>
    <property type="evidence" value="ECO:0007669"/>
    <property type="project" value="TreeGrafter"/>
</dbReference>
<comment type="caution">
    <text evidence="8">The sequence shown here is derived from an EMBL/GenBank/DDBJ whole genome shotgun (WGS) entry which is preliminary data.</text>
</comment>
<dbReference type="AlphaFoldDB" id="A0A9N9QCR5"/>
<evidence type="ECO:0008006" key="10">
    <source>
        <dbReference type="Google" id="ProtNLM"/>
    </source>
</evidence>
<name>A0A9N9QCR5_9HELO</name>
<sequence>RLTASKVPPSPQILKNTFQIIPKQRIFFSGFLYKFVPFSRVLKATKALRCVTRLFFSRIPISIPGRHPINNHMSIRQRKEAPSITDTLKKVEKKIESALTVLWDDLPAWQQDNHYIHSGYRPESNSFLKSFASLGYLHNESVNIYSHLLGGLAFILIGLFLYTEIAPRYETANSADIIVFGCFFVGAALCLGMSGTYHAISNHSPLVSKFGNKLDYVGIVFMITGSFIPSIYYGFYCHPHLQETYWTMICSLGAGCTAASILERFRTPAWRPYRATMFSAMGLSGVFPVLHGLEMYGIENMKERMGLMWVLLQGVFYIMGAALYAGRFPERSWPGKFDIWGSSHQLFHVLVVMAGASHLYGLVVAFDYNHRTIGLKC</sequence>
<organism evidence="8 9">
    <name type="scientific">Hymenoscyphus albidus</name>
    <dbReference type="NCBI Taxonomy" id="595503"/>
    <lineage>
        <taxon>Eukaryota</taxon>
        <taxon>Fungi</taxon>
        <taxon>Dikarya</taxon>
        <taxon>Ascomycota</taxon>
        <taxon>Pezizomycotina</taxon>
        <taxon>Leotiomycetes</taxon>
        <taxon>Helotiales</taxon>
        <taxon>Helotiaceae</taxon>
        <taxon>Hymenoscyphus</taxon>
    </lineage>
</organism>
<dbReference type="GO" id="GO:0016020">
    <property type="term" value="C:membrane"/>
    <property type="evidence" value="ECO:0007669"/>
    <property type="project" value="UniProtKB-SubCell"/>
</dbReference>
<evidence type="ECO:0000256" key="2">
    <source>
        <dbReference type="ARBA" id="ARBA00007018"/>
    </source>
</evidence>
<feature type="transmembrane region" description="Helical" evidence="7">
    <location>
        <begin position="144"/>
        <end position="165"/>
    </location>
</feature>
<feature type="transmembrane region" description="Helical" evidence="7">
    <location>
        <begin position="305"/>
        <end position="326"/>
    </location>
</feature>
<feature type="transmembrane region" description="Helical" evidence="7">
    <location>
        <begin position="244"/>
        <end position="262"/>
    </location>
</feature>
<feature type="transmembrane region" description="Helical" evidence="7">
    <location>
        <begin position="216"/>
        <end position="237"/>
    </location>
</feature>
<dbReference type="PANTHER" id="PTHR20855">
    <property type="entry name" value="ADIPOR/PROGESTIN RECEPTOR-RELATED"/>
    <property type="match status" value="1"/>
</dbReference>